<evidence type="ECO:0000256" key="6">
    <source>
        <dbReference type="ARBA" id="ARBA00023274"/>
    </source>
</evidence>
<dbReference type="InterPro" id="IPR040322">
    <property type="entry name" value="TROVE2"/>
</dbReference>
<dbReference type="AlphaFoldDB" id="A0AAQ2T262"/>
<keyword evidence="3" id="KW-0963">Cytoplasm</keyword>
<dbReference type="Proteomes" id="UP001163283">
    <property type="component" value="Chromosome"/>
</dbReference>
<evidence type="ECO:0000256" key="2">
    <source>
        <dbReference type="ARBA" id="ARBA00007814"/>
    </source>
</evidence>
<dbReference type="Gene3D" id="3.40.50.410">
    <property type="entry name" value="von Willebrand factor, type A domain"/>
    <property type="match status" value="1"/>
</dbReference>
<dbReference type="GO" id="GO:1990904">
    <property type="term" value="C:ribonucleoprotein complex"/>
    <property type="evidence" value="ECO:0007669"/>
    <property type="project" value="UniProtKB-KW"/>
</dbReference>
<evidence type="ECO:0000256" key="4">
    <source>
        <dbReference type="ARBA" id="ARBA00022723"/>
    </source>
</evidence>
<dbReference type="GO" id="GO:0003723">
    <property type="term" value="F:RNA binding"/>
    <property type="evidence" value="ECO:0007669"/>
    <property type="project" value="UniProtKB-KW"/>
</dbReference>
<dbReference type="Pfam" id="PF25045">
    <property type="entry name" value="vWA_Ro60"/>
    <property type="match status" value="1"/>
</dbReference>
<evidence type="ECO:0000313" key="8">
    <source>
        <dbReference type="EMBL" id="UZA03542.1"/>
    </source>
</evidence>
<dbReference type="PROSITE" id="PS50988">
    <property type="entry name" value="TROVE"/>
    <property type="match status" value="1"/>
</dbReference>
<accession>A0AAQ2T262</accession>
<dbReference type="InterPro" id="IPR056800">
    <property type="entry name" value="vWA_Ro60"/>
</dbReference>
<name>A0AAQ2T262_MORBO</name>
<keyword evidence="4" id="KW-0479">Metal-binding</keyword>
<proteinExistence type="inferred from homology"/>
<dbReference type="InterPro" id="IPR036465">
    <property type="entry name" value="vWFA_dom_sf"/>
</dbReference>
<evidence type="ECO:0000313" key="9">
    <source>
        <dbReference type="EMBL" id="UZA51330.1"/>
    </source>
</evidence>
<evidence type="ECO:0000313" key="10">
    <source>
        <dbReference type="Proteomes" id="UP001163283"/>
    </source>
</evidence>
<dbReference type="PANTHER" id="PTHR14202">
    <property type="entry name" value="60 KDA RIBONUCLEOPROTEIN SSA/RO"/>
    <property type="match status" value="1"/>
</dbReference>
<dbReference type="GeneID" id="77189618"/>
<organism evidence="9 10">
    <name type="scientific">Moraxella bovis</name>
    <dbReference type="NCBI Taxonomy" id="476"/>
    <lineage>
        <taxon>Bacteria</taxon>
        <taxon>Pseudomonadati</taxon>
        <taxon>Pseudomonadota</taxon>
        <taxon>Gammaproteobacteria</taxon>
        <taxon>Moraxellales</taxon>
        <taxon>Moraxellaceae</taxon>
        <taxon>Moraxella</taxon>
    </lineage>
</organism>
<dbReference type="InterPro" id="IPR008858">
    <property type="entry name" value="TROVE_dom"/>
</dbReference>
<comment type="similarity">
    <text evidence="2">Belongs to the Ro 60 kDa family.</text>
</comment>
<evidence type="ECO:0000313" key="11">
    <source>
        <dbReference type="Proteomes" id="UP001163632"/>
    </source>
</evidence>
<dbReference type="GO" id="GO:0005737">
    <property type="term" value="C:cytoplasm"/>
    <property type="evidence" value="ECO:0007669"/>
    <property type="project" value="UniProtKB-SubCell"/>
</dbReference>
<dbReference type="EMBL" id="CP087781">
    <property type="protein sequence ID" value="UZA51330.1"/>
    <property type="molecule type" value="Genomic_DNA"/>
</dbReference>
<evidence type="ECO:0000259" key="7">
    <source>
        <dbReference type="PROSITE" id="PS50988"/>
    </source>
</evidence>
<keyword evidence="6" id="KW-0687">Ribonucleoprotein</keyword>
<evidence type="ECO:0000256" key="5">
    <source>
        <dbReference type="ARBA" id="ARBA00022884"/>
    </source>
</evidence>
<comment type="subcellular location">
    <subcellularLocation>
        <location evidence="1">Cytoplasm</location>
    </subcellularLocation>
</comment>
<dbReference type="SUPFAM" id="SSF140864">
    <property type="entry name" value="TROVE domain-like"/>
    <property type="match status" value="1"/>
</dbReference>
<dbReference type="RefSeq" id="WP_078275073.1">
    <property type="nucleotide sequence ID" value="NZ_CP030241.1"/>
</dbReference>
<dbReference type="SUPFAM" id="SSF53300">
    <property type="entry name" value="vWA-like"/>
    <property type="match status" value="2"/>
</dbReference>
<dbReference type="KEGG" id="mboi:DQF64_12545"/>
<evidence type="ECO:0000256" key="3">
    <source>
        <dbReference type="ARBA" id="ARBA00022490"/>
    </source>
</evidence>
<evidence type="ECO:0000256" key="1">
    <source>
        <dbReference type="ARBA" id="ARBA00004496"/>
    </source>
</evidence>
<protein>
    <submittedName>
        <fullName evidence="9">RNA-binding protein</fullName>
    </submittedName>
</protein>
<dbReference type="Proteomes" id="UP001163632">
    <property type="component" value="Chromosome"/>
</dbReference>
<feature type="domain" description="TROVE" evidence="7">
    <location>
        <begin position="10"/>
        <end position="317"/>
    </location>
</feature>
<reference evidence="9 10" key="1">
    <citation type="journal article" date="2022" name="BMC Microbiol.">
        <title>Whole genome sequencing of Moraxella bovis strains from North America reveals two genotypes with different genetic determinants.</title>
        <authorList>
            <person name="Wynn E.L."/>
            <person name="Hille M.M."/>
            <person name="Loy J.D."/>
            <person name="Schuller G."/>
            <person name="Kuhn K.L."/>
            <person name="Dickey A.M."/>
            <person name="Bono J.L."/>
            <person name="Clawson M.L."/>
        </authorList>
    </citation>
    <scope>NUCLEOTIDE SEQUENCE [LARGE SCALE GENOMIC DNA]</scope>
    <source>
        <strain evidence="8">SAM102599</strain>
        <strain evidence="9 10">SAM57978</strain>
    </source>
</reference>
<dbReference type="PANTHER" id="PTHR14202:SF0">
    <property type="entry name" value="RNA-BINDING PROTEIN RO60"/>
    <property type="match status" value="1"/>
</dbReference>
<dbReference type="GO" id="GO:0046872">
    <property type="term" value="F:metal ion binding"/>
    <property type="evidence" value="ECO:0007669"/>
    <property type="project" value="UniProtKB-KW"/>
</dbReference>
<gene>
    <name evidence="8" type="ORF">LP092_01890</name>
    <name evidence="9" type="ORF">LP129_12715</name>
</gene>
<dbReference type="InterPro" id="IPR037214">
    <property type="entry name" value="TROVE_dom_sf"/>
</dbReference>
<sequence>MNTNIFNPQTTNHQGGKAYELSPKQALAQLVCTGTFNQTFYVTGGEQIGEVIDLAHKIDNAFLAKLALYARQHALMKDTPVVLLAILCVKADGQPFAKAIFKDIVNNGKQLRNFVQVMRGGAVGRKSLGNFAKNLVNEWLLTASDRQFINANIGNKPTLRDVIRLSHPKPFDDKSEALIKWALQKDFNYNHLPPLARSLLDFQKDNQQPLPDLPIEWLMSLDLTTEHWAGLAKQGSWQMVRMNLNTFVRHGVFGVDGMAQMLADKLADEQAVKHARAFPYQLYATWQALGDDVPAVIKNALKTAMSHALANVPRLDGQIAIGVDVSGSMHSPVMGYRRGATSQVRCIDVASLFASAMKVANPTAMIMPFDTRLHQVIDFNDNISQITGKKPFSVRLKSAFGKADTAQTPPAVDVLALAERLAKFGGGGTHTALPLAELNRQKAKIDVMIYFSDNESWADEQSGRGTQMMKEWRILKKRCPNAKLICVDLQPYTSSQAKNGNDVLNVGGFGDNVFKVIEAFCCYATR</sequence>
<keyword evidence="5" id="KW-0694">RNA-binding</keyword>
<keyword evidence="11" id="KW-1185">Reference proteome</keyword>
<dbReference type="EMBL" id="CP087830">
    <property type="protein sequence ID" value="UZA03542.1"/>
    <property type="molecule type" value="Genomic_DNA"/>
</dbReference>